<sequence length="171" mass="18630">MKILIPLLLWGTCFIAAFEVVPLNSLEPETRSVASATVGTSFYYKYPAGCTVTYPRDTTFNFSGSYAYVQYVTGTTVLFIRQTSVMFTDPTTFCGVEGQVKIVGGTSMIFPINSTMTLPPHTVVRYEASYGMQLRHQWNGGENGMGVVIWPYSVGVTIITTGNGGNNGCMV</sequence>
<proteinExistence type="predicted"/>
<gene>
    <name evidence="2" type="ORF">Fcan01_20756</name>
</gene>
<keyword evidence="1" id="KW-0732">Signal</keyword>
<comment type="caution">
    <text evidence="2">The sequence shown here is derived from an EMBL/GenBank/DDBJ whole genome shotgun (WGS) entry which is preliminary data.</text>
</comment>
<dbReference type="EMBL" id="LNIX01000019">
    <property type="protein sequence ID" value="OXA44760.1"/>
    <property type="molecule type" value="Genomic_DNA"/>
</dbReference>
<protein>
    <submittedName>
        <fullName evidence="2">Uncharacterized protein</fullName>
    </submittedName>
</protein>
<feature type="chain" id="PRO_5012375414" evidence="1">
    <location>
        <begin position="18"/>
        <end position="171"/>
    </location>
</feature>
<feature type="signal peptide" evidence="1">
    <location>
        <begin position="1"/>
        <end position="17"/>
    </location>
</feature>
<dbReference type="AlphaFoldDB" id="A0A226DHZ9"/>
<dbReference type="Proteomes" id="UP000198287">
    <property type="component" value="Unassembled WGS sequence"/>
</dbReference>
<keyword evidence="3" id="KW-1185">Reference proteome</keyword>
<reference evidence="2 3" key="1">
    <citation type="submission" date="2015-12" db="EMBL/GenBank/DDBJ databases">
        <title>The genome of Folsomia candida.</title>
        <authorList>
            <person name="Faddeeva A."/>
            <person name="Derks M.F."/>
            <person name="Anvar Y."/>
            <person name="Smit S."/>
            <person name="Van Straalen N."/>
            <person name="Roelofs D."/>
        </authorList>
    </citation>
    <scope>NUCLEOTIDE SEQUENCE [LARGE SCALE GENOMIC DNA]</scope>
    <source>
        <strain evidence="2 3">VU population</strain>
        <tissue evidence="2">Whole body</tissue>
    </source>
</reference>
<evidence type="ECO:0000313" key="2">
    <source>
        <dbReference type="EMBL" id="OXA44760.1"/>
    </source>
</evidence>
<evidence type="ECO:0000256" key="1">
    <source>
        <dbReference type="SAM" id="SignalP"/>
    </source>
</evidence>
<accession>A0A226DHZ9</accession>
<organism evidence="2 3">
    <name type="scientific">Folsomia candida</name>
    <name type="common">Springtail</name>
    <dbReference type="NCBI Taxonomy" id="158441"/>
    <lineage>
        <taxon>Eukaryota</taxon>
        <taxon>Metazoa</taxon>
        <taxon>Ecdysozoa</taxon>
        <taxon>Arthropoda</taxon>
        <taxon>Hexapoda</taxon>
        <taxon>Collembola</taxon>
        <taxon>Entomobryomorpha</taxon>
        <taxon>Isotomoidea</taxon>
        <taxon>Isotomidae</taxon>
        <taxon>Proisotominae</taxon>
        <taxon>Folsomia</taxon>
    </lineage>
</organism>
<evidence type="ECO:0000313" key="3">
    <source>
        <dbReference type="Proteomes" id="UP000198287"/>
    </source>
</evidence>
<name>A0A226DHZ9_FOLCA</name>